<dbReference type="PANTHER" id="PTHR30069">
    <property type="entry name" value="TONB-DEPENDENT OUTER MEMBRANE RECEPTOR"/>
    <property type="match status" value="1"/>
</dbReference>
<evidence type="ECO:0000256" key="9">
    <source>
        <dbReference type="PROSITE-ProRule" id="PRU01360"/>
    </source>
</evidence>
<dbReference type="InterPro" id="IPR039426">
    <property type="entry name" value="TonB-dep_rcpt-like"/>
</dbReference>
<evidence type="ECO:0008006" key="17">
    <source>
        <dbReference type="Google" id="ProtNLM"/>
    </source>
</evidence>
<dbReference type="InterPro" id="IPR036942">
    <property type="entry name" value="Beta-barrel_TonB_sf"/>
</dbReference>
<organism evidence="15 16">
    <name type="scientific">Methylomonas methanica</name>
    <dbReference type="NCBI Taxonomy" id="421"/>
    <lineage>
        <taxon>Bacteria</taxon>
        <taxon>Pseudomonadati</taxon>
        <taxon>Pseudomonadota</taxon>
        <taxon>Gammaproteobacteria</taxon>
        <taxon>Methylococcales</taxon>
        <taxon>Methylococcaceae</taxon>
        <taxon>Methylomonas</taxon>
    </lineage>
</organism>
<evidence type="ECO:0000313" key="15">
    <source>
        <dbReference type="EMBL" id="OAH96412.1"/>
    </source>
</evidence>
<sequence>MRIRLRPARRALISLCLITTTLANSNIASAETAPQSKDEAEGIEEVTGTLETVEVVGKVFHTQQSPQESTIKGDALYLQQADTLGKTLESQLGVANASFGPGVGVPVIRGLSGSRVRIMQDGIGSHDASTISPDHAVAIEPLFAEQIDIVRGPDTIRYGGSAIGGMVNVKDNRIPERVPTNPVEGAVESRFDTNADGNNSAFKLDLGENMIALRLGGFYRHRNDTEIPAEAIDADAIQAQFGLSNILNAEKTIPNTDSESSGGSVGLSWLGESGMAGMSASHYSNRYGIPKGSHGIDPTHLDGLELILPEIDISGFEDILGPEALNPSIRIGMIQNRYDFKSEWYPAIPGIERLAFRYGIVDYEHTEFEGGQPFTVFNNQAAEGRFEIDHKLFDNFTGTFGAQWLDRDFSALGVETFVPQTRSDTLGLFTLQKLKLASWTLEAGLRTERIRIDPLAKSLRFPAPPNQPAVYPDVALPNDLSFRADSASLSARWDVLDSASLTLALSRAKRAPDIQELLALGPHLSTRSFEAGNVQLDNETVNMADLGFDWRSNRLAAKANAYYNWTENYIYQKIDPGGFYNYHESQFYSECVSTADCLPIYAYDQRNALFVGYEAEAQATLADTQFGQLKLTLFSDWVRGQFANGDRADVPRLPPLRFGAEIGFGDSLWNMSLRYTRGEAQNHPGASETATAGYHLLNASADYHWKSLEPLDFWLFAKASNLLNQEIRSSVSFLRSFAPEPGRSVVIGFRATF</sequence>
<dbReference type="InterPro" id="IPR037066">
    <property type="entry name" value="Plug_dom_sf"/>
</dbReference>
<dbReference type="InterPro" id="IPR000531">
    <property type="entry name" value="Beta-barrel_TonB"/>
</dbReference>
<evidence type="ECO:0000256" key="5">
    <source>
        <dbReference type="ARBA" id="ARBA00022729"/>
    </source>
</evidence>
<dbReference type="Pfam" id="PF07715">
    <property type="entry name" value="Plug"/>
    <property type="match status" value="1"/>
</dbReference>
<feature type="domain" description="TonB-dependent receptor-like beta-barrel" evidence="13">
    <location>
        <begin position="354"/>
        <end position="705"/>
    </location>
</feature>
<comment type="caution">
    <text evidence="15">The sequence shown here is derived from an EMBL/GenBank/DDBJ whole genome shotgun (WGS) entry which is preliminary data.</text>
</comment>
<dbReference type="Pfam" id="PF00593">
    <property type="entry name" value="TonB_dep_Rec_b-barrel"/>
    <property type="match status" value="1"/>
</dbReference>
<dbReference type="PANTHER" id="PTHR30069:SF40">
    <property type="entry name" value="TONB-DEPENDENT RECEPTOR NMB0964-RELATED"/>
    <property type="match status" value="1"/>
</dbReference>
<proteinExistence type="inferred from homology"/>
<evidence type="ECO:0000256" key="6">
    <source>
        <dbReference type="ARBA" id="ARBA00023077"/>
    </source>
</evidence>
<keyword evidence="7 9" id="KW-0472">Membrane</keyword>
<accession>A0A177LTW1</accession>
<evidence type="ECO:0000256" key="2">
    <source>
        <dbReference type="ARBA" id="ARBA00022448"/>
    </source>
</evidence>
<gene>
    <name evidence="15" type="ORF">A1332_22615</name>
</gene>
<dbReference type="SUPFAM" id="SSF56935">
    <property type="entry name" value="Porins"/>
    <property type="match status" value="1"/>
</dbReference>
<evidence type="ECO:0000313" key="16">
    <source>
        <dbReference type="Proteomes" id="UP000078090"/>
    </source>
</evidence>
<keyword evidence="6 11" id="KW-0798">TonB box</keyword>
<keyword evidence="4 9" id="KW-0812">Transmembrane</keyword>
<dbReference type="AlphaFoldDB" id="A0A177LTW1"/>
<dbReference type="OrthoDB" id="9795928at2"/>
<dbReference type="Gene3D" id="2.40.170.20">
    <property type="entry name" value="TonB-dependent receptor, beta-barrel domain"/>
    <property type="match status" value="1"/>
</dbReference>
<dbReference type="PROSITE" id="PS52016">
    <property type="entry name" value="TONB_DEPENDENT_REC_3"/>
    <property type="match status" value="1"/>
</dbReference>
<dbReference type="GO" id="GO:0044718">
    <property type="term" value="P:siderophore transmembrane transport"/>
    <property type="evidence" value="ECO:0007669"/>
    <property type="project" value="TreeGrafter"/>
</dbReference>
<keyword evidence="3 9" id="KW-1134">Transmembrane beta strand</keyword>
<keyword evidence="8 9" id="KW-0998">Cell outer membrane</keyword>
<dbReference type="RefSeq" id="WP_064010779.1">
    <property type="nucleotide sequence ID" value="NZ_LUUG01000133.1"/>
</dbReference>
<name>A0A177LTW1_METMH</name>
<feature type="domain" description="TonB-dependent receptor plug" evidence="14">
    <location>
        <begin position="68"/>
        <end position="165"/>
    </location>
</feature>
<evidence type="ECO:0000259" key="14">
    <source>
        <dbReference type="Pfam" id="PF07715"/>
    </source>
</evidence>
<evidence type="ECO:0000256" key="4">
    <source>
        <dbReference type="ARBA" id="ARBA00022692"/>
    </source>
</evidence>
<keyword evidence="2 9" id="KW-0813">Transport</keyword>
<dbReference type="InterPro" id="IPR010917">
    <property type="entry name" value="TonB_rcpt_CS"/>
</dbReference>
<protein>
    <recommendedName>
        <fullName evidence="17">TonB-dependent receptor</fullName>
    </recommendedName>
</protein>
<evidence type="ECO:0000256" key="12">
    <source>
        <dbReference type="SAM" id="SignalP"/>
    </source>
</evidence>
<dbReference type="Proteomes" id="UP000078090">
    <property type="component" value="Unassembled WGS sequence"/>
</dbReference>
<dbReference type="Gene3D" id="2.170.130.10">
    <property type="entry name" value="TonB-dependent receptor, plug domain"/>
    <property type="match status" value="1"/>
</dbReference>
<evidence type="ECO:0000256" key="11">
    <source>
        <dbReference type="RuleBase" id="RU003357"/>
    </source>
</evidence>
<comment type="subcellular location">
    <subcellularLocation>
        <location evidence="1 9">Cell outer membrane</location>
        <topology evidence="1 9">Multi-pass membrane protein</topology>
    </subcellularLocation>
</comment>
<comment type="similarity">
    <text evidence="9 11">Belongs to the TonB-dependent receptor family.</text>
</comment>
<evidence type="ECO:0000256" key="1">
    <source>
        <dbReference type="ARBA" id="ARBA00004571"/>
    </source>
</evidence>
<keyword evidence="5 12" id="KW-0732">Signal</keyword>
<dbReference type="GO" id="GO:0015344">
    <property type="term" value="F:siderophore uptake transmembrane transporter activity"/>
    <property type="evidence" value="ECO:0007669"/>
    <property type="project" value="TreeGrafter"/>
</dbReference>
<feature type="short sequence motif" description="TonB C-terminal box" evidence="10">
    <location>
        <begin position="736"/>
        <end position="753"/>
    </location>
</feature>
<evidence type="ECO:0000259" key="13">
    <source>
        <dbReference type="Pfam" id="PF00593"/>
    </source>
</evidence>
<dbReference type="GO" id="GO:0009279">
    <property type="term" value="C:cell outer membrane"/>
    <property type="evidence" value="ECO:0007669"/>
    <property type="project" value="UniProtKB-SubCell"/>
</dbReference>
<feature type="chain" id="PRO_5008067277" description="TonB-dependent receptor" evidence="12">
    <location>
        <begin position="31"/>
        <end position="753"/>
    </location>
</feature>
<evidence type="ECO:0000256" key="8">
    <source>
        <dbReference type="ARBA" id="ARBA00023237"/>
    </source>
</evidence>
<dbReference type="EMBL" id="LUUG01000133">
    <property type="protein sequence ID" value="OAH96412.1"/>
    <property type="molecule type" value="Genomic_DNA"/>
</dbReference>
<reference evidence="15 16" key="1">
    <citation type="submission" date="2016-03" db="EMBL/GenBank/DDBJ databases">
        <authorList>
            <person name="Ploux O."/>
        </authorList>
    </citation>
    <scope>NUCLEOTIDE SEQUENCE [LARGE SCALE GENOMIC DNA]</scope>
    <source>
        <strain evidence="15 16">R-45363</strain>
    </source>
</reference>
<dbReference type="InterPro" id="IPR012910">
    <property type="entry name" value="Plug_dom"/>
</dbReference>
<evidence type="ECO:0000256" key="7">
    <source>
        <dbReference type="ARBA" id="ARBA00023136"/>
    </source>
</evidence>
<evidence type="ECO:0000256" key="3">
    <source>
        <dbReference type="ARBA" id="ARBA00022452"/>
    </source>
</evidence>
<feature type="signal peptide" evidence="12">
    <location>
        <begin position="1"/>
        <end position="30"/>
    </location>
</feature>
<evidence type="ECO:0000256" key="10">
    <source>
        <dbReference type="PROSITE-ProRule" id="PRU10144"/>
    </source>
</evidence>
<dbReference type="PROSITE" id="PS01156">
    <property type="entry name" value="TONB_DEPENDENT_REC_2"/>
    <property type="match status" value="1"/>
</dbReference>